<evidence type="ECO:0000259" key="2">
    <source>
        <dbReference type="SMART" id="SM00014"/>
    </source>
</evidence>
<dbReference type="SUPFAM" id="SSF48317">
    <property type="entry name" value="Acid phosphatase/Vanadium-dependent haloperoxidase"/>
    <property type="match status" value="1"/>
</dbReference>
<organism evidence="3 4">
    <name type="scientific">Oceanispirochaeta crateris</name>
    <dbReference type="NCBI Taxonomy" id="2518645"/>
    <lineage>
        <taxon>Bacteria</taxon>
        <taxon>Pseudomonadati</taxon>
        <taxon>Spirochaetota</taxon>
        <taxon>Spirochaetia</taxon>
        <taxon>Spirochaetales</taxon>
        <taxon>Spirochaetaceae</taxon>
        <taxon>Oceanispirochaeta</taxon>
    </lineage>
</organism>
<feature type="transmembrane region" description="Helical" evidence="1">
    <location>
        <begin position="91"/>
        <end position="115"/>
    </location>
</feature>
<dbReference type="OrthoDB" id="9789113at2"/>
<evidence type="ECO:0000313" key="3">
    <source>
        <dbReference type="EMBL" id="QEN06613.1"/>
    </source>
</evidence>
<gene>
    <name evidence="3" type="ORF">EXM22_00890</name>
</gene>
<dbReference type="Gene3D" id="1.20.144.10">
    <property type="entry name" value="Phosphatidic acid phosphatase type 2/haloperoxidase"/>
    <property type="match status" value="2"/>
</dbReference>
<feature type="transmembrane region" description="Helical" evidence="1">
    <location>
        <begin position="52"/>
        <end position="71"/>
    </location>
</feature>
<dbReference type="Pfam" id="PF01569">
    <property type="entry name" value="PAP2"/>
    <property type="match status" value="1"/>
</dbReference>
<evidence type="ECO:0000313" key="4">
    <source>
        <dbReference type="Proteomes" id="UP000324209"/>
    </source>
</evidence>
<protein>
    <submittedName>
        <fullName evidence="3">Phosphatase PAP2 family protein</fullName>
    </submittedName>
</protein>
<dbReference type="RefSeq" id="WP_149484696.1">
    <property type="nucleotide sequence ID" value="NZ_CP036150.1"/>
</dbReference>
<feature type="domain" description="Phosphatidic acid phosphatase type 2/haloperoxidase" evidence="2">
    <location>
        <begin position="49"/>
        <end position="161"/>
    </location>
</feature>
<dbReference type="AlphaFoldDB" id="A0A5C1QEX4"/>
<accession>A0A5C1QEX4</accession>
<dbReference type="PANTHER" id="PTHR14969:SF13">
    <property type="entry name" value="AT30094P"/>
    <property type="match status" value="1"/>
</dbReference>
<feature type="transmembrane region" description="Helical" evidence="1">
    <location>
        <begin position="122"/>
        <end position="140"/>
    </location>
</feature>
<feature type="transmembrane region" description="Helical" evidence="1">
    <location>
        <begin position="25"/>
        <end position="45"/>
    </location>
</feature>
<dbReference type="SMART" id="SM00014">
    <property type="entry name" value="acidPPc"/>
    <property type="match status" value="1"/>
</dbReference>
<name>A0A5C1QEX4_9SPIO</name>
<dbReference type="Proteomes" id="UP000324209">
    <property type="component" value="Chromosome"/>
</dbReference>
<dbReference type="CDD" id="cd03392">
    <property type="entry name" value="PAP2_like_2"/>
    <property type="match status" value="1"/>
</dbReference>
<dbReference type="PANTHER" id="PTHR14969">
    <property type="entry name" value="SPHINGOSINE-1-PHOSPHATE PHOSPHOHYDROLASE"/>
    <property type="match status" value="1"/>
</dbReference>
<dbReference type="InterPro" id="IPR036938">
    <property type="entry name" value="PAP2/HPO_sf"/>
</dbReference>
<dbReference type="KEGG" id="ock:EXM22_00890"/>
<feature type="transmembrane region" description="Helical" evidence="1">
    <location>
        <begin position="177"/>
        <end position="200"/>
    </location>
</feature>
<feature type="transmembrane region" description="Helical" evidence="1">
    <location>
        <begin position="272"/>
        <end position="291"/>
    </location>
</feature>
<keyword evidence="4" id="KW-1185">Reference proteome</keyword>
<keyword evidence="1" id="KW-0812">Transmembrane</keyword>
<evidence type="ECO:0000256" key="1">
    <source>
        <dbReference type="SAM" id="Phobius"/>
    </source>
</evidence>
<dbReference type="EMBL" id="CP036150">
    <property type="protein sequence ID" value="QEN06613.1"/>
    <property type="molecule type" value="Genomic_DNA"/>
</dbReference>
<keyword evidence="1" id="KW-1133">Transmembrane helix</keyword>
<feature type="transmembrane region" description="Helical" evidence="1">
    <location>
        <begin position="212"/>
        <end position="230"/>
    </location>
</feature>
<feature type="transmembrane region" description="Helical" evidence="1">
    <location>
        <begin position="242"/>
        <end position="260"/>
    </location>
</feature>
<proteinExistence type="predicted"/>
<reference evidence="3 4" key="1">
    <citation type="submission" date="2019-02" db="EMBL/GenBank/DDBJ databases">
        <title>Complete Genome Sequence and Methylome Analysis of free living Spirochaetas.</title>
        <authorList>
            <person name="Fomenkov A."/>
            <person name="Dubinina G."/>
            <person name="Leshcheva N."/>
            <person name="Mikheeva N."/>
            <person name="Grabovich M."/>
            <person name="Vincze T."/>
            <person name="Roberts R.J."/>
        </authorList>
    </citation>
    <scope>NUCLEOTIDE SEQUENCE [LARGE SCALE GENOMIC DNA]</scope>
    <source>
        <strain evidence="3 4">K2</strain>
    </source>
</reference>
<keyword evidence="1" id="KW-0472">Membrane</keyword>
<dbReference type="InterPro" id="IPR000326">
    <property type="entry name" value="PAP2/HPO"/>
</dbReference>
<sequence>MIQTDILAFFQTQANPFWDGMATGITMFGEELIYILIIAVFFWGISKKKGMILAFTLLTSLFLNNLVKILVHSPRPFEVLDNINGKRLKTATGYSFPSGHTQGASSFYFTLVYLFRNRLFQLCCLVILFLVGISRLYLGVHWPLDVLGGWFLGISTAWLVASKIDRLWEDPSGLERLILILSGLTILFTAMMSFLEVFYFRGAVKTEDFFKGAGILLGCFSGFLIERRFTDFSASKGTLLQKILRIFIGISGIVLLQGGVKVLLSDAAFSHLLRYALMGLWMTLIFPWLGCKVRLFDSSPFVGEAKTQEE</sequence>